<dbReference type="RefSeq" id="XP_031549440.1">
    <property type="nucleotide sequence ID" value="XM_031693580.1"/>
</dbReference>
<feature type="compositionally biased region" description="Low complexity" evidence="6">
    <location>
        <begin position="122"/>
        <end position="137"/>
    </location>
</feature>
<name>A0A6P8HAB4_ACTTE</name>
<organism evidence="9 10">
    <name type="scientific">Actinia tenebrosa</name>
    <name type="common">Australian red waratah sea anemone</name>
    <dbReference type="NCBI Taxonomy" id="6105"/>
    <lineage>
        <taxon>Eukaryota</taxon>
        <taxon>Metazoa</taxon>
        <taxon>Cnidaria</taxon>
        <taxon>Anthozoa</taxon>
        <taxon>Hexacorallia</taxon>
        <taxon>Actiniaria</taxon>
        <taxon>Actiniidae</taxon>
        <taxon>Actinia</taxon>
    </lineage>
</organism>
<dbReference type="PIRSF" id="PIRSF001771">
    <property type="entry name" value="Cyclin_A_B_D_E"/>
    <property type="match status" value="1"/>
</dbReference>
<dbReference type="InterPro" id="IPR036915">
    <property type="entry name" value="Cyclin-like_sf"/>
</dbReference>
<dbReference type="SMART" id="SM00385">
    <property type="entry name" value="CYCLIN"/>
    <property type="match status" value="2"/>
</dbReference>
<evidence type="ECO:0000256" key="4">
    <source>
        <dbReference type="ARBA" id="ARBA00023306"/>
    </source>
</evidence>
<sequence length="462" mass="51935">MVKVRNANLGISLPQQKKKGRKSTGLSENLGVKGKGLKTSEQVKRTAAELSPHGGPSRKRSAFGDITNAVRLNQTGKSKKAKPTQSASAADILKTNTVEDALSSLVQESKDSRSIDQALPDLELLSSSSEISSSQESSESESSQEQEPKDSDTETLTCKETLLESEEEGKSYSDIKSSPSSGAKRIVQKSEIEDIDADTSDQFMVAEYAFEVFQNMKGRETLFPLKSYMEMQKQLTPSMRAILVDWLVEVQESFELYHETLYVGVKILDNFLMRCPVEREDLQLVGAASLFVASKVEERHSPCLDDFLYICDDAYDQPRFVAMERKILTALDFDINIPIPYRFLRRYARAASADVQTLTLARFLLESSLLHYQFLEYKPSLIASACLYLALTMKQCGTWIPTLEHYTGYKLEELKECVIQLNSMNSEPPKKNLMTVRNKYSHKVFHEVANIPPLDVLALDFK</sequence>
<dbReference type="Proteomes" id="UP000515163">
    <property type="component" value="Unplaced"/>
</dbReference>
<evidence type="ECO:0000313" key="10">
    <source>
        <dbReference type="RefSeq" id="XP_031549440.1"/>
    </source>
</evidence>
<keyword evidence="2" id="KW-0132">Cell division</keyword>
<dbReference type="GO" id="GO:0016538">
    <property type="term" value="F:cyclin-dependent protein serine/threonine kinase regulator activity"/>
    <property type="evidence" value="ECO:0007669"/>
    <property type="project" value="InterPro"/>
</dbReference>
<feature type="compositionally biased region" description="Polar residues" evidence="6">
    <location>
        <begin position="83"/>
        <end position="92"/>
    </location>
</feature>
<dbReference type="GO" id="GO:0044772">
    <property type="term" value="P:mitotic cell cycle phase transition"/>
    <property type="evidence" value="ECO:0007669"/>
    <property type="project" value="InterPro"/>
</dbReference>
<keyword evidence="3 5" id="KW-0195">Cyclin</keyword>
<dbReference type="InterPro" id="IPR004367">
    <property type="entry name" value="Cyclin_C-dom"/>
</dbReference>
<feature type="domain" description="Cyclin-like" evidence="7">
    <location>
        <begin position="342"/>
        <end position="423"/>
    </location>
</feature>
<dbReference type="OrthoDB" id="5590282at2759"/>
<feature type="region of interest" description="Disordered" evidence="6">
    <location>
        <begin position="1"/>
        <end position="92"/>
    </location>
</feature>
<dbReference type="Gene3D" id="1.10.472.10">
    <property type="entry name" value="Cyclin-like"/>
    <property type="match status" value="2"/>
</dbReference>
<accession>A0A6P8HAB4</accession>
<feature type="domain" description="Cyclin C-terminal" evidence="8">
    <location>
        <begin position="338"/>
        <end position="454"/>
    </location>
</feature>
<evidence type="ECO:0000256" key="1">
    <source>
        <dbReference type="ARBA" id="ARBA00006955"/>
    </source>
</evidence>
<dbReference type="Pfam" id="PF00134">
    <property type="entry name" value="Cyclin_N"/>
    <property type="match status" value="1"/>
</dbReference>
<dbReference type="SUPFAM" id="SSF47954">
    <property type="entry name" value="Cyclin-like"/>
    <property type="match status" value="2"/>
</dbReference>
<comment type="similarity">
    <text evidence="1">Belongs to the cyclin family. Cyclin AB subfamily.</text>
</comment>
<dbReference type="InterPro" id="IPR046965">
    <property type="entry name" value="Cyclin_A/B-like"/>
</dbReference>
<keyword evidence="4" id="KW-0131">Cell cycle</keyword>
<dbReference type="InterPro" id="IPR006671">
    <property type="entry name" value="Cyclin_N"/>
</dbReference>
<dbReference type="SMART" id="SM01332">
    <property type="entry name" value="Cyclin_C"/>
    <property type="match status" value="1"/>
</dbReference>
<proteinExistence type="inferred from homology"/>
<dbReference type="GeneID" id="116286979"/>
<evidence type="ECO:0000256" key="6">
    <source>
        <dbReference type="SAM" id="MobiDB-lite"/>
    </source>
</evidence>
<dbReference type="FunFam" id="1.10.472.10:FF:000005">
    <property type="entry name" value="G2/mitotic-specific cyclin B"/>
    <property type="match status" value="1"/>
</dbReference>
<feature type="domain" description="Cyclin-like" evidence="7">
    <location>
        <begin position="245"/>
        <end position="329"/>
    </location>
</feature>
<dbReference type="GO" id="GO:0051301">
    <property type="term" value="P:cell division"/>
    <property type="evidence" value="ECO:0007669"/>
    <property type="project" value="UniProtKB-KW"/>
</dbReference>
<keyword evidence="9" id="KW-1185">Reference proteome</keyword>
<dbReference type="CDD" id="cd20510">
    <property type="entry name" value="CYCLIN_CCNB3_rpt2"/>
    <property type="match status" value="1"/>
</dbReference>
<feature type="region of interest" description="Disordered" evidence="6">
    <location>
        <begin position="106"/>
        <end position="157"/>
    </location>
</feature>
<gene>
    <name evidence="10" type="primary">LOC116286979</name>
</gene>
<dbReference type="KEGG" id="aten:116286979"/>
<evidence type="ECO:0000259" key="8">
    <source>
        <dbReference type="SMART" id="SM01332"/>
    </source>
</evidence>
<protein>
    <submittedName>
        <fullName evidence="10">G2/mitotic-specific cyclin-B3-like</fullName>
    </submittedName>
</protein>
<dbReference type="AlphaFoldDB" id="A0A6P8HAB4"/>
<dbReference type="InterPro" id="IPR013763">
    <property type="entry name" value="Cyclin-like_dom"/>
</dbReference>
<dbReference type="PANTHER" id="PTHR10177">
    <property type="entry name" value="CYCLINS"/>
    <property type="match status" value="1"/>
</dbReference>
<evidence type="ECO:0000259" key="7">
    <source>
        <dbReference type="SMART" id="SM00385"/>
    </source>
</evidence>
<evidence type="ECO:0000313" key="9">
    <source>
        <dbReference type="Proteomes" id="UP000515163"/>
    </source>
</evidence>
<evidence type="ECO:0000256" key="2">
    <source>
        <dbReference type="ARBA" id="ARBA00022618"/>
    </source>
</evidence>
<evidence type="ECO:0000256" key="5">
    <source>
        <dbReference type="RuleBase" id="RU000383"/>
    </source>
</evidence>
<evidence type="ECO:0000256" key="3">
    <source>
        <dbReference type="ARBA" id="ARBA00023127"/>
    </source>
</evidence>
<dbReference type="Pfam" id="PF02984">
    <property type="entry name" value="Cyclin_C"/>
    <property type="match status" value="1"/>
</dbReference>
<dbReference type="InterPro" id="IPR039361">
    <property type="entry name" value="Cyclin"/>
</dbReference>
<dbReference type="InParanoid" id="A0A6P8HAB4"/>
<reference evidence="10" key="1">
    <citation type="submission" date="2025-08" db="UniProtKB">
        <authorList>
            <consortium name="RefSeq"/>
        </authorList>
    </citation>
    <scope>IDENTIFICATION</scope>
    <source>
        <tissue evidence="10">Tentacle</tissue>
    </source>
</reference>